<dbReference type="GO" id="GO:0010181">
    <property type="term" value="F:FMN binding"/>
    <property type="evidence" value="ECO:0007669"/>
    <property type="project" value="InterPro"/>
</dbReference>
<gene>
    <name evidence="2" type="ORF">OCH7691_01364</name>
</gene>
<dbReference type="GO" id="GO:0016646">
    <property type="term" value="F:oxidoreductase activity, acting on the CH-NH group of donors, NAD or NADP as acceptor"/>
    <property type="evidence" value="ECO:0007669"/>
    <property type="project" value="UniProtKB-ARBA"/>
</dbReference>
<dbReference type="PANTHER" id="PTHR43812:SF2">
    <property type="entry name" value="FLAVIN REDUCTASE LIKE DOMAIN-CONTAINING PROTEIN"/>
    <property type="match status" value="1"/>
</dbReference>
<feature type="domain" description="Flavin reductase like" evidence="1">
    <location>
        <begin position="36"/>
        <end position="188"/>
    </location>
</feature>
<evidence type="ECO:0000259" key="1">
    <source>
        <dbReference type="SMART" id="SM00903"/>
    </source>
</evidence>
<dbReference type="EMBL" id="FWFR01000001">
    <property type="protein sequence ID" value="SLN34792.1"/>
    <property type="molecule type" value="Genomic_DNA"/>
</dbReference>
<organism evidence="2 3">
    <name type="scientific">Oceanibacterium hippocampi</name>
    <dbReference type="NCBI Taxonomy" id="745714"/>
    <lineage>
        <taxon>Bacteria</taxon>
        <taxon>Pseudomonadati</taxon>
        <taxon>Pseudomonadota</taxon>
        <taxon>Alphaproteobacteria</taxon>
        <taxon>Sneathiellales</taxon>
        <taxon>Sneathiellaceae</taxon>
        <taxon>Oceanibacterium</taxon>
    </lineage>
</organism>
<sequence length="220" mass="23863">MRRGALRPFRSFLPGPRSMFYTTDGPHGLPHNPFMAVMVPRPIGWISSVDAAGNRNLAPFSVFNGMPCDPPVVFFGPSGQHKEGGPKDSLRNIEETGEFVCNIATWETREAMNASSALVARDVDEFELSGLTPLPSTLVKPARVAESPVHFECVHLQTVHLPSKLAGVSALVIGQVVGIHIDEGILTDGIVDMKKFRPIARLGSSDYTVVDTIFSMIRPG</sequence>
<name>A0A1Y5S8D8_9PROT</name>
<dbReference type="InParanoid" id="A0A1Y5S8D8"/>
<protein>
    <submittedName>
        <fullName evidence="2">Flavin reductase like domain protein</fullName>
    </submittedName>
</protein>
<dbReference type="SMART" id="SM00903">
    <property type="entry name" value="Flavin_Reduct"/>
    <property type="match status" value="1"/>
</dbReference>
<dbReference type="PANTHER" id="PTHR43812">
    <property type="entry name" value="BLR2425 PROTEIN"/>
    <property type="match status" value="1"/>
</dbReference>
<dbReference type="SUPFAM" id="SSF50475">
    <property type="entry name" value="FMN-binding split barrel"/>
    <property type="match status" value="1"/>
</dbReference>
<keyword evidence="3" id="KW-1185">Reference proteome</keyword>
<dbReference type="AlphaFoldDB" id="A0A1Y5S8D8"/>
<evidence type="ECO:0000313" key="3">
    <source>
        <dbReference type="Proteomes" id="UP000193200"/>
    </source>
</evidence>
<reference evidence="2 3" key="1">
    <citation type="submission" date="2017-03" db="EMBL/GenBank/DDBJ databases">
        <authorList>
            <person name="Afonso C.L."/>
            <person name="Miller P.J."/>
            <person name="Scott M.A."/>
            <person name="Spackman E."/>
            <person name="Goraichik I."/>
            <person name="Dimitrov K.M."/>
            <person name="Suarez D.L."/>
            <person name="Swayne D.E."/>
        </authorList>
    </citation>
    <scope>NUCLEOTIDE SEQUENCE [LARGE SCALE GENOMIC DNA]</scope>
    <source>
        <strain evidence="2 3">CECT 7691</strain>
    </source>
</reference>
<proteinExistence type="predicted"/>
<dbReference type="Gene3D" id="2.30.110.10">
    <property type="entry name" value="Electron Transport, Fmn-binding Protein, Chain A"/>
    <property type="match status" value="1"/>
</dbReference>
<dbReference type="Pfam" id="PF01613">
    <property type="entry name" value="Flavin_Reduct"/>
    <property type="match status" value="1"/>
</dbReference>
<dbReference type="InterPro" id="IPR002563">
    <property type="entry name" value="Flavin_Rdtase-like_dom"/>
</dbReference>
<evidence type="ECO:0000313" key="2">
    <source>
        <dbReference type="EMBL" id="SLN34792.1"/>
    </source>
</evidence>
<dbReference type="InterPro" id="IPR012349">
    <property type="entry name" value="Split_barrel_FMN-bd"/>
</dbReference>
<dbReference type="Proteomes" id="UP000193200">
    <property type="component" value="Unassembled WGS sequence"/>
</dbReference>
<accession>A0A1Y5S8D8</accession>